<sequence length="101" mass="11309">MDGHDLEKQEEEEHHVMSEVHLGCPPNSSGPHMSHFIISIPPEVDNRRCSALFKNEELAIQQAVGVDEDGDLVLTRRCSMYSLLMFLLNVLAKNASFCLSV</sequence>
<accession>A0A2P2IV87</accession>
<evidence type="ECO:0000313" key="2">
    <source>
        <dbReference type="EMBL" id="MBW85140.1"/>
    </source>
</evidence>
<protein>
    <submittedName>
        <fullName evidence="2">Uncharacterized protein</fullName>
    </submittedName>
</protein>
<proteinExistence type="predicted"/>
<organism evidence="2">
    <name type="scientific">Rhizophora mucronata</name>
    <name type="common">Asiatic mangrove</name>
    <dbReference type="NCBI Taxonomy" id="61149"/>
    <lineage>
        <taxon>Eukaryota</taxon>
        <taxon>Viridiplantae</taxon>
        <taxon>Streptophyta</taxon>
        <taxon>Embryophyta</taxon>
        <taxon>Tracheophyta</taxon>
        <taxon>Spermatophyta</taxon>
        <taxon>Magnoliopsida</taxon>
        <taxon>eudicotyledons</taxon>
        <taxon>Gunneridae</taxon>
        <taxon>Pentapetalae</taxon>
        <taxon>rosids</taxon>
        <taxon>fabids</taxon>
        <taxon>Malpighiales</taxon>
        <taxon>Rhizophoraceae</taxon>
        <taxon>Rhizophora</taxon>
    </lineage>
</organism>
<dbReference type="AlphaFoldDB" id="A0A2P2IV87"/>
<feature type="region of interest" description="Disordered" evidence="1">
    <location>
        <begin position="1"/>
        <end position="24"/>
    </location>
</feature>
<dbReference type="EMBL" id="GGEC01004657">
    <property type="protein sequence ID" value="MBW85140.1"/>
    <property type="molecule type" value="Transcribed_RNA"/>
</dbReference>
<feature type="compositionally biased region" description="Basic and acidic residues" evidence="1">
    <location>
        <begin position="1"/>
        <end position="18"/>
    </location>
</feature>
<name>A0A2P2IV87_RHIMU</name>
<reference evidence="2" key="1">
    <citation type="submission" date="2018-02" db="EMBL/GenBank/DDBJ databases">
        <title>Rhizophora mucronata_Transcriptome.</title>
        <authorList>
            <person name="Meera S.P."/>
            <person name="Sreeshan A."/>
            <person name="Augustine A."/>
        </authorList>
    </citation>
    <scope>NUCLEOTIDE SEQUENCE</scope>
    <source>
        <tissue evidence="2">Leaf</tissue>
    </source>
</reference>
<evidence type="ECO:0000256" key="1">
    <source>
        <dbReference type="SAM" id="MobiDB-lite"/>
    </source>
</evidence>